<name>A0AA39FMW3_9HYME</name>
<evidence type="ECO:0000313" key="11">
    <source>
        <dbReference type="EMBL" id="KAK0172473.1"/>
    </source>
</evidence>
<evidence type="ECO:0000256" key="6">
    <source>
        <dbReference type="ARBA" id="ARBA00022989"/>
    </source>
</evidence>
<evidence type="ECO:0000256" key="10">
    <source>
        <dbReference type="SAM" id="Phobius"/>
    </source>
</evidence>
<evidence type="ECO:0000256" key="8">
    <source>
        <dbReference type="ARBA" id="ARBA00023170"/>
    </source>
</evidence>
<organism evidence="11 12">
    <name type="scientific">Microctonus aethiopoides</name>
    <dbReference type="NCBI Taxonomy" id="144406"/>
    <lineage>
        <taxon>Eukaryota</taxon>
        <taxon>Metazoa</taxon>
        <taxon>Ecdysozoa</taxon>
        <taxon>Arthropoda</taxon>
        <taxon>Hexapoda</taxon>
        <taxon>Insecta</taxon>
        <taxon>Pterygota</taxon>
        <taxon>Neoptera</taxon>
        <taxon>Endopterygota</taxon>
        <taxon>Hymenoptera</taxon>
        <taxon>Apocrita</taxon>
        <taxon>Ichneumonoidea</taxon>
        <taxon>Braconidae</taxon>
        <taxon>Euphorinae</taxon>
        <taxon>Microctonus</taxon>
    </lineage>
</organism>
<keyword evidence="3" id="KW-0716">Sensory transduction</keyword>
<reference evidence="11" key="1">
    <citation type="journal article" date="2023" name="bioRxiv">
        <title>Scaffold-level genome assemblies of two parasitoid biocontrol wasps reveal the parthenogenesis mechanism and an associated novel virus.</title>
        <authorList>
            <person name="Inwood S."/>
            <person name="Skelly J."/>
            <person name="Guhlin J."/>
            <person name="Harrop T."/>
            <person name="Goldson S."/>
            <person name="Dearden P."/>
        </authorList>
    </citation>
    <scope>NUCLEOTIDE SEQUENCE</scope>
    <source>
        <strain evidence="11">Irish</strain>
        <tissue evidence="11">Whole body</tissue>
    </source>
</reference>
<evidence type="ECO:0000256" key="4">
    <source>
        <dbReference type="ARBA" id="ARBA00022692"/>
    </source>
</evidence>
<comment type="subcellular location">
    <subcellularLocation>
        <location evidence="1">Cell membrane</location>
        <topology evidence="1">Multi-pass membrane protein</topology>
    </subcellularLocation>
</comment>
<dbReference type="PANTHER" id="PTHR21137">
    <property type="entry name" value="ODORANT RECEPTOR"/>
    <property type="match status" value="1"/>
</dbReference>
<evidence type="ECO:0000313" key="12">
    <source>
        <dbReference type="Proteomes" id="UP001168990"/>
    </source>
</evidence>
<accession>A0AA39FMW3</accession>
<protein>
    <submittedName>
        <fullName evidence="11">Uncharacterized protein</fullName>
    </submittedName>
</protein>
<sequence length="108" mass="12291">MEIFTTEFMGNFAYLIAATCEIFVFCIAANQVTFEFADLSLAIYNTKWFALSMSAKKNIILMMGRTLRPIIFSSGHLVVLSLESFKSVSKLQQIKNCTCILLSHRIFF</sequence>
<keyword evidence="8" id="KW-0675">Receptor</keyword>
<keyword evidence="4 10" id="KW-0812">Transmembrane</keyword>
<evidence type="ECO:0000256" key="9">
    <source>
        <dbReference type="ARBA" id="ARBA00023224"/>
    </source>
</evidence>
<dbReference type="Proteomes" id="UP001168990">
    <property type="component" value="Unassembled WGS sequence"/>
</dbReference>
<evidence type="ECO:0000256" key="3">
    <source>
        <dbReference type="ARBA" id="ARBA00022606"/>
    </source>
</evidence>
<dbReference type="PANTHER" id="PTHR21137:SF35">
    <property type="entry name" value="ODORANT RECEPTOR 19A-RELATED"/>
    <property type="match status" value="1"/>
</dbReference>
<gene>
    <name evidence="11" type="ORF">PV328_005786</name>
</gene>
<feature type="transmembrane region" description="Helical" evidence="10">
    <location>
        <begin position="12"/>
        <end position="30"/>
    </location>
</feature>
<keyword evidence="12" id="KW-1185">Reference proteome</keyword>
<dbReference type="Pfam" id="PF02949">
    <property type="entry name" value="7tm_6"/>
    <property type="match status" value="1"/>
</dbReference>
<proteinExistence type="predicted"/>
<dbReference type="InterPro" id="IPR004117">
    <property type="entry name" value="7tm6_olfct_rcpt"/>
</dbReference>
<dbReference type="GO" id="GO:0005886">
    <property type="term" value="C:plasma membrane"/>
    <property type="evidence" value="ECO:0007669"/>
    <property type="project" value="UniProtKB-SubCell"/>
</dbReference>
<dbReference type="AlphaFoldDB" id="A0AA39FMW3"/>
<dbReference type="EMBL" id="JAQQBS010000002">
    <property type="protein sequence ID" value="KAK0172473.1"/>
    <property type="molecule type" value="Genomic_DNA"/>
</dbReference>
<keyword evidence="7 10" id="KW-0472">Membrane</keyword>
<keyword evidence="9" id="KW-0807">Transducer</keyword>
<reference evidence="11" key="2">
    <citation type="submission" date="2023-03" db="EMBL/GenBank/DDBJ databases">
        <authorList>
            <person name="Inwood S.N."/>
            <person name="Skelly J.G."/>
            <person name="Guhlin J."/>
            <person name="Harrop T.W.R."/>
            <person name="Goldson S.G."/>
            <person name="Dearden P.K."/>
        </authorList>
    </citation>
    <scope>NUCLEOTIDE SEQUENCE</scope>
    <source>
        <strain evidence="11">Irish</strain>
        <tissue evidence="11">Whole body</tissue>
    </source>
</reference>
<keyword evidence="6 10" id="KW-1133">Transmembrane helix</keyword>
<evidence type="ECO:0000256" key="2">
    <source>
        <dbReference type="ARBA" id="ARBA00022475"/>
    </source>
</evidence>
<keyword evidence="2" id="KW-1003">Cell membrane</keyword>
<evidence type="ECO:0000256" key="1">
    <source>
        <dbReference type="ARBA" id="ARBA00004651"/>
    </source>
</evidence>
<keyword evidence="5" id="KW-0552">Olfaction</keyword>
<evidence type="ECO:0000256" key="7">
    <source>
        <dbReference type="ARBA" id="ARBA00023136"/>
    </source>
</evidence>
<evidence type="ECO:0000256" key="5">
    <source>
        <dbReference type="ARBA" id="ARBA00022725"/>
    </source>
</evidence>
<dbReference type="GO" id="GO:0005549">
    <property type="term" value="F:odorant binding"/>
    <property type="evidence" value="ECO:0007669"/>
    <property type="project" value="InterPro"/>
</dbReference>
<dbReference type="GO" id="GO:0007165">
    <property type="term" value="P:signal transduction"/>
    <property type="evidence" value="ECO:0007669"/>
    <property type="project" value="UniProtKB-KW"/>
</dbReference>
<dbReference type="GO" id="GO:0004984">
    <property type="term" value="F:olfactory receptor activity"/>
    <property type="evidence" value="ECO:0007669"/>
    <property type="project" value="InterPro"/>
</dbReference>
<comment type="caution">
    <text evidence="11">The sequence shown here is derived from an EMBL/GenBank/DDBJ whole genome shotgun (WGS) entry which is preliminary data.</text>
</comment>